<dbReference type="AlphaFoldDB" id="B1X2G1"/>
<dbReference type="KEGG" id="cyt:cce_4976"/>
<organism evidence="2 3">
    <name type="scientific">Crocosphaera subtropica (strain ATCC 51142 / BH68)</name>
    <name type="common">Cyanothece sp. (strain ATCC 51142)</name>
    <dbReference type="NCBI Taxonomy" id="43989"/>
    <lineage>
        <taxon>Bacteria</taxon>
        <taxon>Bacillati</taxon>
        <taxon>Cyanobacteriota</taxon>
        <taxon>Cyanophyceae</taxon>
        <taxon>Oscillatoriophycideae</taxon>
        <taxon>Chroococcales</taxon>
        <taxon>Aphanothecaceae</taxon>
        <taxon>Crocosphaera</taxon>
        <taxon>Crocosphaera subtropica</taxon>
    </lineage>
</organism>
<gene>
    <name evidence="2" type="ordered locus">cce_4976</name>
</gene>
<evidence type="ECO:0000313" key="2">
    <source>
        <dbReference type="EMBL" id="ACB54322.1"/>
    </source>
</evidence>
<keyword evidence="1" id="KW-0175">Coiled coil</keyword>
<proteinExistence type="predicted"/>
<dbReference type="HOGENOM" id="CLU_2492633_0_0_3"/>
<evidence type="ECO:0000256" key="1">
    <source>
        <dbReference type="SAM" id="Coils"/>
    </source>
</evidence>
<sequence>MTMLIPPIEISANYDKQGNMYPDKRAKLLKKGWTEEEISQAEDRAREALEEVNEARSKIRDRGIARSGLDISEQLSEGYIDLEDLI</sequence>
<dbReference type="eggNOG" id="ENOG50320SW">
    <property type="taxonomic scope" value="Bacteria"/>
</dbReference>
<name>B1X2G1_CROS5</name>
<feature type="coiled-coil region" evidence="1">
    <location>
        <begin position="31"/>
        <end position="62"/>
    </location>
</feature>
<dbReference type="Proteomes" id="UP000001203">
    <property type="component" value="Chromosome linear"/>
</dbReference>
<accession>B1X2G1</accession>
<reference evidence="2 3" key="1">
    <citation type="journal article" date="2008" name="Proc. Natl. Acad. Sci. U.S.A.">
        <title>The genome of Cyanothece 51142, a unicellular diazotrophic cyanobacterium important in the marine nitrogen cycle.</title>
        <authorList>
            <person name="Welsh E.A."/>
            <person name="Liberton M."/>
            <person name="Stoeckel J."/>
            <person name="Loh T."/>
            <person name="Elvitigala T."/>
            <person name="Wang C."/>
            <person name="Wollam A."/>
            <person name="Fulton R.S."/>
            <person name="Clifton S.W."/>
            <person name="Jacobs J.M."/>
            <person name="Aurora R."/>
            <person name="Ghosh B.K."/>
            <person name="Sherman L.A."/>
            <person name="Smith R.D."/>
            <person name="Wilson R.K."/>
            <person name="Pakrasi H.B."/>
        </authorList>
    </citation>
    <scope>NUCLEOTIDE SEQUENCE [LARGE SCALE GENOMIC DNA]</scope>
    <source>
        <strain evidence="3">ATCC 51142 / BH68</strain>
    </source>
</reference>
<keyword evidence="3" id="KW-1185">Reference proteome</keyword>
<protein>
    <submittedName>
        <fullName evidence="2">Uncharacterized protein</fullName>
    </submittedName>
</protein>
<dbReference type="EMBL" id="CP000807">
    <property type="protein sequence ID" value="ACB54322.1"/>
    <property type="molecule type" value="Genomic_DNA"/>
</dbReference>
<evidence type="ECO:0000313" key="3">
    <source>
        <dbReference type="Proteomes" id="UP000001203"/>
    </source>
</evidence>